<dbReference type="Pfam" id="PF02453">
    <property type="entry name" value="Reticulon"/>
    <property type="match status" value="1"/>
</dbReference>
<evidence type="ECO:0000256" key="1">
    <source>
        <dbReference type="ARBA" id="ARBA00004477"/>
    </source>
</evidence>
<dbReference type="PANTHER" id="PTHR47372:SF11">
    <property type="entry name" value="RE19971P"/>
    <property type="match status" value="1"/>
</dbReference>
<evidence type="ECO:0000259" key="8">
    <source>
        <dbReference type="Pfam" id="PF02453"/>
    </source>
</evidence>
<evidence type="ECO:0000256" key="2">
    <source>
        <dbReference type="ARBA" id="ARBA00022692"/>
    </source>
</evidence>
<dbReference type="Proteomes" id="UP000076584">
    <property type="component" value="Unassembled WGS sequence"/>
</dbReference>
<organism evidence="9 10">
    <name type="scientific">Colletotrichum incanum</name>
    <name type="common">Soybean anthracnose fungus</name>
    <dbReference type="NCBI Taxonomy" id="1573173"/>
    <lineage>
        <taxon>Eukaryota</taxon>
        <taxon>Fungi</taxon>
        <taxon>Dikarya</taxon>
        <taxon>Ascomycota</taxon>
        <taxon>Pezizomycotina</taxon>
        <taxon>Sordariomycetes</taxon>
        <taxon>Hypocreomycetidae</taxon>
        <taxon>Glomerellales</taxon>
        <taxon>Glomerellaceae</taxon>
        <taxon>Colletotrichum</taxon>
        <taxon>Colletotrichum spaethianum species complex</taxon>
    </lineage>
</organism>
<dbReference type="AlphaFoldDB" id="A0A167DNT2"/>
<dbReference type="EMBL" id="LFIW01000949">
    <property type="protein sequence ID" value="KZL84127.1"/>
    <property type="molecule type" value="Genomic_DNA"/>
</dbReference>
<gene>
    <name evidence="9" type="ORF">CI238_02737</name>
</gene>
<feature type="transmembrane region" description="Helical" evidence="7">
    <location>
        <begin position="83"/>
        <end position="101"/>
    </location>
</feature>
<sequence>LLHQQPFSAHNQSINMGEPTVVVLHNEGDEHNSQDTAQITSTIQRALHERSHPTPEQDGPLKQVLGSDSLYKYISWEDPLRTLGTYLGALSILFGAHYLPLTQWALKAGMTTLGVVSVTEFASRSFSSDSLSTRLRPKEYKTFNESTLNATLKDIHDLIQSGAIQVQRIIYGQDLKKTFAAFIGFTALYGLVQILSPFWLTILGLTSIFIAPLVNSPQGRKAAQDASVRAQELANTTAEKGKELAKNGQVKASELSSKAQQAAYDAGNSVSNTAQSGKQTAADLSARARGTASDLSGAAAENARNAGTILSNTAQNGKQTAADLSSKAKGTASDISGTAADNTKNAGANISNAAQNGQRTAADLSSKARDTASNASGYATENVKNLPQTGSNAIDNAQGTLSSAFGDAKRYISDSSSQNYTYDSSQNSSHNDSTSGGDHPRNQPEYGTDGLASRASHSSHVGVEPPRLSAVDDVNRRAI</sequence>
<feature type="region of interest" description="Disordered" evidence="6">
    <location>
        <begin position="416"/>
        <end position="479"/>
    </location>
</feature>
<feature type="region of interest" description="Disordered" evidence="6">
    <location>
        <begin position="266"/>
        <end position="288"/>
    </location>
</feature>
<comment type="caution">
    <text evidence="9">The sequence shown here is derived from an EMBL/GenBank/DDBJ whole genome shotgun (WGS) entry which is preliminary data.</text>
</comment>
<feature type="compositionally biased region" description="Polar residues" evidence="6">
    <location>
        <begin position="371"/>
        <end position="395"/>
    </location>
</feature>
<keyword evidence="3" id="KW-0256">Endoplasmic reticulum</keyword>
<keyword evidence="2 7" id="KW-0812">Transmembrane</keyword>
<keyword evidence="10" id="KW-1185">Reference proteome</keyword>
<feature type="domain" description="Reticulon" evidence="8">
    <location>
        <begin position="74"/>
        <end position="214"/>
    </location>
</feature>
<keyword evidence="5 7" id="KW-0472">Membrane</keyword>
<feature type="transmembrane region" description="Helical" evidence="7">
    <location>
        <begin position="175"/>
        <end position="192"/>
    </location>
</feature>
<accession>A0A167DNT2</accession>
<evidence type="ECO:0000256" key="6">
    <source>
        <dbReference type="SAM" id="MobiDB-lite"/>
    </source>
</evidence>
<evidence type="ECO:0000256" key="5">
    <source>
        <dbReference type="ARBA" id="ARBA00023136"/>
    </source>
</evidence>
<evidence type="ECO:0000313" key="10">
    <source>
        <dbReference type="Proteomes" id="UP000076584"/>
    </source>
</evidence>
<comment type="subcellular location">
    <subcellularLocation>
        <location evidence="1">Endoplasmic reticulum membrane</location>
        <topology evidence="1">Multi-pass membrane protein</topology>
    </subcellularLocation>
</comment>
<dbReference type="GO" id="GO:0005789">
    <property type="term" value="C:endoplasmic reticulum membrane"/>
    <property type="evidence" value="ECO:0007669"/>
    <property type="project" value="UniProtKB-SubCell"/>
</dbReference>
<evidence type="ECO:0000256" key="3">
    <source>
        <dbReference type="ARBA" id="ARBA00022824"/>
    </source>
</evidence>
<evidence type="ECO:0000256" key="7">
    <source>
        <dbReference type="SAM" id="Phobius"/>
    </source>
</evidence>
<feature type="region of interest" description="Disordered" evidence="6">
    <location>
        <begin position="331"/>
        <end position="395"/>
    </location>
</feature>
<keyword evidence="4 7" id="KW-1133">Transmembrane helix</keyword>
<evidence type="ECO:0000256" key="4">
    <source>
        <dbReference type="ARBA" id="ARBA00022989"/>
    </source>
</evidence>
<evidence type="ECO:0000313" key="9">
    <source>
        <dbReference type="EMBL" id="KZL84127.1"/>
    </source>
</evidence>
<dbReference type="PANTHER" id="PTHR47372">
    <property type="entry name" value="DAUER UP-REGULATED-RELATED"/>
    <property type="match status" value="1"/>
</dbReference>
<proteinExistence type="predicted"/>
<feature type="compositionally biased region" description="Low complexity" evidence="6">
    <location>
        <begin position="423"/>
        <end position="435"/>
    </location>
</feature>
<reference evidence="9 10" key="1">
    <citation type="submission" date="2015-06" db="EMBL/GenBank/DDBJ databases">
        <title>Survival trade-offs in plant roots during colonization by closely related pathogenic and mutualistic fungi.</title>
        <authorList>
            <person name="Hacquard S."/>
            <person name="Kracher B."/>
            <person name="Hiruma K."/>
            <person name="Weinman A."/>
            <person name="Muench P."/>
            <person name="Garrido Oter R."/>
            <person name="Ver Loren van Themaat E."/>
            <person name="Dallerey J.-F."/>
            <person name="Damm U."/>
            <person name="Henrissat B."/>
            <person name="Lespinet O."/>
            <person name="Thon M."/>
            <person name="Kemen E."/>
            <person name="McHardy A.C."/>
            <person name="Schulze-Lefert P."/>
            <person name="O'Connell R.J."/>
        </authorList>
    </citation>
    <scope>NUCLEOTIDE SEQUENCE [LARGE SCALE GENOMIC DNA]</scope>
    <source>
        <strain evidence="9 10">MAFF 238704</strain>
    </source>
</reference>
<feature type="non-terminal residue" evidence="9">
    <location>
        <position position="1"/>
    </location>
</feature>
<dbReference type="InterPro" id="IPR003388">
    <property type="entry name" value="Reticulon"/>
</dbReference>
<protein>
    <recommendedName>
        <fullName evidence="8">Reticulon domain-containing protein</fullName>
    </recommendedName>
</protein>
<feature type="compositionally biased region" description="Polar residues" evidence="6">
    <location>
        <begin position="268"/>
        <end position="279"/>
    </location>
</feature>
<name>A0A167DNT2_COLIC</name>
<feature type="compositionally biased region" description="Polar residues" evidence="6">
    <location>
        <begin position="333"/>
        <end position="359"/>
    </location>
</feature>